<proteinExistence type="predicted"/>
<comment type="caution">
    <text evidence="1">The sequence shown here is derived from an EMBL/GenBank/DDBJ whole genome shotgun (WGS) entry which is preliminary data.</text>
</comment>
<gene>
    <name evidence="1" type="ORF">GCM10007362_05850</name>
</gene>
<accession>A0ABQ1ZNJ1</accession>
<dbReference type="Proteomes" id="UP000605427">
    <property type="component" value="Unassembled WGS sequence"/>
</dbReference>
<evidence type="ECO:0000313" key="2">
    <source>
        <dbReference type="Proteomes" id="UP000605427"/>
    </source>
</evidence>
<organism evidence="1 2">
    <name type="scientific">Saccharibacillus endophyticus</name>
    <dbReference type="NCBI Taxonomy" id="2060666"/>
    <lineage>
        <taxon>Bacteria</taxon>
        <taxon>Bacillati</taxon>
        <taxon>Bacillota</taxon>
        <taxon>Bacilli</taxon>
        <taxon>Bacillales</taxon>
        <taxon>Paenibacillaceae</taxon>
        <taxon>Saccharibacillus</taxon>
    </lineage>
</organism>
<evidence type="ECO:0000313" key="1">
    <source>
        <dbReference type="EMBL" id="GGH70094.1"/>
    </source>
</evidence>
<reference evidence="2" key="1">
    <citation type="journal article" date="2019" name="Int. J. Syst. Evol. Microbiol.">
        <title>The Global Catalogue of Microorganisms (GCM) 10K type strain sequencing project: providing services to taxonomists for standard genome sequencing and annotation.</title>
        <authorList>
            <consortium name="The Broad Institute Genomics Platform"/>
            <consortium name="The Broad Institute Genome Sequencing Center for Infectious Disease"/>
            <person name="Wu L."/>
            <person name="Ma J."/>
        </authorList>
    </citation>
    <scope>NUCLEOTIDE SEQUENCE [LARGE SCALE GENOMIC DNA]</scope>
    <source>
        <strain evidence="2">CCM 8702</strain>
    </source>
</reference>
<name>A0ABQ1ZNJ1_9BACL</name>
<dbReference type="EMBL" id="BMDD01000001">
    <property type="protein sequence ID" value="GGH70094.1"/>
    <property type="molecule type" value="Genomic_DNA"/>
</dbReference>
<protein>
    <submittedName>
        <fullName evidence="1">Uncharacterized protein</fullName>
    </submittedName>
</protein>
<sequence>MDKDAFTSARLYRPFREGEITIRVQFMLYILIITHETERQTLFLHGIWQKGDVGATILGLKGVLN</sequence>
<keyword evidence="2" id="KW-1185">Reference proteome</keyword>